<proteinExistence type="predicted"/>
<reference evidence="2" key="1">
    <citation type="journal article" date="2019" name="Int. J. Syst. Evol. Microbiol.">
        <title>The Global Catalogue of Microorganisms (GCM) 10K type strain sequencing project: providing services to taxonomists for standard genome sequencing and annotation.</title>
        <authorList>
            <consortium name="The Broad Institute Genomics Platform"/>
            <consortium name="The Broad Institute Genome Sequencing Center for Infectious Disease"/>
            <person name="Wu L."/>
            <person name="Ma J."/>
        </authorList>
    </citation>
    <scope>NUCLEOTIDE SEQUENCE [LARGE SCALE GENOMIC DNA]</scope>
    <source>
        <strain evidence="2">KCTC 52925</strain>
    </source>
</reference>
<organism evidence="1 2">
    <name type="scientific">Christiangramia antarctica</name>
    <dbReference type="NCBI Taxonomy" id="2058158"/>
    <lineage>
        <taxon>Bacteria</taxon>
        <taxon>Pseudomonadati</taxon>
        <taxon>Bacteroidota</taxon>
        <taxon>Flavobacteriia</taxon>
        <taxon>Flavobacteriales</taxon>
        <taxon>Flavobacteriaceae</taxon>
        <taxon>Christiangramia</taxon>
    </lineage>
</organism>
<comment type="caution">
    <text evidence="1">The sequence shown here is derived from an EMBL/GenBank/DDBJ whole genome shotgun (WGS) entry which is preliminary data.</text>
</comment>
<dbReference type="RefSeq" id="WP_251739180.1">
    <property type="nucleotide sequence ID" value="NZ_JBHUOJ010000032.1"/>
</dbReference>
<dbReference type="Proteomes" id="UP001597438">
    <property type="component" value="Unassembled WGS sequence"/>
</dbReference>
<gene>
    <name evidence="1" type="ORF">ACFSYS_12880</name>
</gene>
<evidence type="ECO:0000313" key="2">
    <source>
        <dbReference type="Proteomes" id="UP001597438"/>
    </source>
</evidence>
<accession>A0ABW5X704</accession>
<protein>
    <submittedName>
        <fullName evidence="1">RteC domain-containing protein</fullName>
    </submittedName>
</protein>
<evidence type="ECO:0000313" key="1">
    <source>
        <dbReference type="EMBL" id="MFD2834184.1"/>
    </source>
</evidence>
<sequence length="297" mass="35027">MKVKSREYNQLQQPSLEECPLKAFLGIDINNSFYDFYFKKARGIDFKVDMEVFFRDLYYDILIFINNHETLPHQVDIYFNNTYKRALHYKGVALKTKEKYHFLLFETVVQKITGVLAVEQQLPRLPIENPPDLTPDFEFIRAFHQKLRHTHIPEKNNVITEFFTSYNPLPGYALQDTSNFKETILALDKNKSGNVPKSEISENTLPRGFKELGKFRQENNIEWLGTSMELAELVKGLIEAKKISGISEKQIFHFFQQVLDLPFDKREKLQSLRKRSSDLTPLIDEMEFHLKQWINKP</sequence>
<dbReference type="EMBL" id="JBHUOJ010000032">
    <property type="protein sequence ID" value="MFD2834184.1"/>
    <property type="molecule type" value="Genomic_DNA"/>
</dbReference>
<name>A0ABW5X704_9FLAO</name>
<keyword evidence="2" id="KW-1185">Reference proteome</keyword>